<protein>
    <submittedName>
        <fullName evidence="5">AraC family transcriptional regulator</fullName>
    </submittedName>
</protein>
<dbReference type="InterPro" id="IPR050204">
    <property type="entry name" value="AraC_XylS_family_regulators"/>
</dbReference>
<dbReference type="AlphaFoldDB" id="A0AAE4RLQ7"/>
<evidence type="ECO:0000256" key="1">
    <source>
        <dbReference type="ARBA" id="ARBA00023015"/>
    </source>
</evidence>
<dbReference type="Proteomes" id="UP001187143">
    <property type="component" value="Unassembled WGS sequence"/>
</dbReference>
<evidence type="ECO:0000259" key="4">
    <source>
        <dbReference type="PROSITE" id="PS01124"/>
    </source>
</evidence>
<evidence type="ECO:0000256" key="2">
    <source>
        <dbReference type="ARBA" id="ARBA00023125"/>
    </source>
</evidence>
<keyword evidence="1" id="KW-0805">Transcription regulation</keyword>
<dbReference type="GO" id="GO:0043565">
    <property type="term" value="F:sequence-specific DNA binding"/>
    <property type="evidence" value="ECO:0007669"/>
    <property type="project" value="InterPro"/>
</dbReference>
<gene>
    <name evidence="5" type="ORF">R4F53_28510</name>
</gene>
<dbReference type="EMBL" id="JAWLLD010000071">
    <property type="protein sequence ID" value="MDV7016209.1"/>
    <property type="molecule type" value="Genomic_DNA"/>
</dbReference>
<dbReference type="GO" id="GO:0003700">
    <property type="term" value="F:DNA-binding transcription factor activity"/>
    <property type="evidence" value="ECO:0007669"/>
    <property type="project" value="InterPro"/>
</dbReference>
<dbReference type="PANTHER" id="PTHR46796">
    <property type="entry name" value="HTH-TYPE TRANSCRIPTIONAL ACTIVATOR RHAS-RELATED"/>
    <property type="match status" value="1"/>
</dbReference>
<keyword evidence="3" id="KW-0804">Transcription</keyword>
<dbReference type="RefSeq" id="WP_308012713.1">
    <property type="nucleotide sequence ID" value="NZ_JAEKMV010000091.1"/>
</dbReference>
<comment type="caution">
    <text evidence="5">The sequence shown here is derived from an EMBL/GenBank/DDBJ whole genome shotgun (WGS) entry which is preliminary data.</text>
</comment>
<dbReference type="PROSITE" id="PS01124">
    <property type="entry name" value="HTH_ARAC_FAMILY_2"/>
    <property type="match status" value="1"/>
</dbReference>
<dbReference type="InterPro" id="IPR018060">
    <property type="entry name" value="HTH_AraC"/>
</dbReference>
<evidence type="ECO:0000256" key="3">
    <source>
        <dbReference type="ARBA" id="ARBA00023163"/>
    </source>
</evidence>
<organism evidence="5 6">
    <name type="scientific">Mycobacterium intracellulare</name>
    <dbReference type="NCBI Taxonomy" id="1767"/>
    <lineage>
        <taxon>Bacteria</taxon>
        <taxon>Bacillati</taxon>
        <taxon>Actinomycetota</taxon>
        <taxon>Actinomycetes</taxon>
        <taxon>Mycobacteriales</taxon>
        <taxon>Mycobacteriaceae</taxon>
        <taxon>Mycobacterium</taxon>
        <taxon>Mycobacterium avium complex (MAC)</taxon>
    </lineage>
</organism>
<feature type="domain" description="HTH araC/xylS-type" evidence="4">
    <location>
        <begin position="240"/>
        <end position="341"/>
    </location>
</feature>
<name>A0AAE4RLQ7_MYCIT</name>
<dbReference type="InterPro" id="IPR035418">
    <property type="entry name" value="AraC-bd_2"/>
</dbReference>
<dbReference type="InterPro" id="IPR009057">
    <property type="entry name" value="Homeodomain-like_sf"/>
</dbReference>
<dbReference type="Pfam" id="PF14525">
    <property type="entry name" value="AraC_binding_2"/>
    <property type="match status" value="1"/>
</dbReference>
<accession>A0AAE4RLQ7</accession>
<reference evidence="5" key="1">
    <citation type="submission" date="2023-10" db="EMBL/GenBank/DDBJ databases">
        <title>Characterization and genome sequence of Mycobacterium intracellulare ABSURDO, a novel pathogenic isolate with three colony morphotypes that vary in growth and acid-fastness.</title>
        <authorList>
            <person name="Jude B.A."/>
            <person name="Robinson R.T."/>
        </authorList>
    </citation>
    <scope>NUCLEOTIDE SEQUENCE</scope>
    <source>
        <strain evidence="5">ABSURDO Component B</strain>
    </source>
</reference>
<keyword evidence="2" id="KW-0238">DNA-binding</keyword>
<evidence type="ECO:0000313" key="6">
    <source>
        <dbReference type="Proteomes" id="UP001187143"/>
    </source>
</evidence>
<sequence>MDCGALVCFGRWEGLTEKGRRTAIVSDTCAWTRANALHDFAVLCCPEPHLELLSDPHSFSLSQRARRMGPITFVDLIASSDASLDSGEQCSGYRVSFVRSGHLETTHRGSSLHGGPGTVAVYQPQGHAVARWTAASRMLAVKIDTDAVHDALSDALGHQVTSQPDFAQAMPTNAAPTRSWINMALTFTQQLFRPESLVNHPMVGLPIVDSLVRGFLLAADHSHREAVGADACSAPPRAIRAVIDIIEEEAHLPTTVSSLAERGHVSVRSLQQGFRSHLGVSPMTYLREVRLRRAHQTLLESDPSEVTVASIAHSWGFTHLGRFAALHADRYGEAPSATLYRSSR</sequence>
<dbReference type="PANTHER" id="PTHR46796:SF12">
    <property type="entry name" value="HTH-TYPE DNA-BINDING TRANSCRIPTIONAL ACTIVATOR EUTR"/>
    <property type="match status" value="1"/>
</dbReference>
<proteinExistence type="predicted"/>
<dbReference type="Gene3D" id="1.10.10.60">
    <property type="entry name" value="Homeodomain-like"/>
    <property type="match status" value="1"/>
</dbReference>
<dbReference type="SUPFAM" id="SSF46689">
    <property type="entry name" value="Homeodomain-like"/>
    <property type="match status" value="1"/>
</dbReference>
<evidence type="ECO:0000313" key="5">
    <source>
        <dbReference type="EMBL" id="MDV7016209.1"/>
    </source>
</evidence>
<dbReference type="SMART" id="SM00342">
    <property type="entry name" value="HTH_ARAC"/>
    <property type="match status" value="1"/>
</dbReference>
<dbReference type="Pfam" id="PF12833">
    <property type="entry name" value="HTH_18"/>
    <property type="match status" value="1"/>
</dbReference>